<evidence type="ECO:0000313" key="1">
    <source>
        <dbReference type="EMBL" id="MPN10216.1"/>
    </source>
</evidence>
<reference evidence="1" key="1">
    <citation type="submission" date="2019-08" db="EMBL/GenBank/DDBJ databases">
        <authorList>
            <person name="Kucharzyk K."/>
            <person name="Murdoch R.W."/>
            <person name="Higgins S."/>
            <person name="Loffler F."/>
        </authorList>
    </citation>
    <scope>NUCLEOTIDE SEQUENCE</scope>
</reference>
<dbReference type="EMBL" id="VSSQ01056365">
    <property type="protein sequence ID" value="MPN10216.1"/>
    <property type="molecule type" value="Genomic_DNA"/>
</dbReference>
<dbReference type="AlphaFoldDB" id="A0A645F9B9"/>
<protein>
    <submittedName>
        <fullName evidence="1">Uncharacterized protein</fullName>
    </submittedName>
</protein>
<organism evidence="1">
    <name type="scientific">bioreactor metagenome</name>
    <dbReference type="NCBI Taxonomy" id="1076179"/>
    <lineage>
        <taxon>unclassified sequences</taxon>
        <taxon>metagenomes</taxon>
        <taxon>ecological metagenomes</taxon>
    </lineage>
</organism>
<gene>
    <name evidence="1" type="ORF">SDC9_157511</name>
</gene>
<accession>A0A645F9B9</accession>
<sequence length="203" mass="22641">MSVDGERNRLQLSRRRIDLVKSGRPVFVSQYEEQRISADCAGRNRAVPAHRQQFRPAVFQIDGERPGRAEIQRPACRRKQEGHRLPGSVRKRNLPPRFAAVAGQEQPGFAVVAERAPAGQPGFPIRREADQVRTEGVEPVPERQRIPRSRNRLPAFAVIAAAEQSACFRAGPHFAGPRRNIFPRRASGVVADPFGLSEIVHPP</sequence>
<proteinExistence type="predicted"/>
<comment type="caution">
    <text evidence="1">The sequence shown here is derived from an EMBL/GenBank/DDBJ whole genome shotgun (WGS) entry which is preliminary data.</text>
</comment>
<name>A0A645F9B9_9ZZZZ</name>